<evidence type="ECO:0000313" key="2">
    <source>
        <dbReference type="Proteomes" id="UP000217258"/>
    </source>
</evidence>
<dbReference type="EMBL" id="CP011030">
    <property type="protein sequence ID" value="ATC90401.1"/>
    <property type="molecule type" value="Genomic_DNA"/>
</dbReference>
<name>A0ABN5BZV7_9GAMM</name>
<reference evidence="1 2" key="1">
    <citation type="submission" date="2015-06" db="EMBL/GenBank/DDBJ databases">
        <authorList>
            <person name="Xie B.-B."/>
            <person name="Rong J.-C."/>
            <person name="Qin Q.-L."/>
            <person name="Zhang Y.-Z."/>
        </authorList>
    </citation>
    <scope>NUCLEOTIDE SEQUENCE [LARGE SCALE GENOMIC DNA]</scope>
    <source>
        <strain evidence="1 2">KMM 3549</strain>
    </source>
</reference>
<sequence length="48" mass="5337">MGDAFGLTNLPFNVGRISGEAMPSDKNDKFTWGNPIYHAVLNMQYNGF</sequence>
<evidence type="ECO:0000313" key="1">
    <source>
        <dbReference type="EMBL" id="ATC90401.1"/>
    </source>
</evidence>
<protein>
    <submittedName>
        <fullName evidence="1">Uncharacterized protein</fullName>
    </submittedName>
</protein>
<dbReference type="Proteomes" id="UP000217258">
    <property type="component" value="Chromosome I"/>
</dbReference>
<gene>
    <name evidence="1" type="ORF">PISS_a1477</name>
</gene>
<organism evidence="1 2">
    <name type="scientific">Pseudoalteromonas issachenkonii</name>
    <dbReference type="NCBI Taxonomy" id="152297"/>
    <lineage>
        <taxon>Bacteria</taxon>
        <taxon>Pseudomonadati</taxon>
        <taxon>Pseudomonadota</taxon>
        <taxon>Gammaproteobacteria</taxon>
        <taxon>Alteromonadales</taxon>
        <taxon>Pseudoalteromonadaceae</taxon>
        <taxon>Pseudoalteromonas</taxon>
    </lineage>
</organism>
<keyword evidence="2" id="KW-1185">Reference proteome</keyword>
<proteinExistence type="predicted"/>
<accession>A0ABN5BZV7</accession>